<dbReference type="GO" id="GO:0045047">
    <property type="term" value="P:protein targeting to ER"/>
    <property type="evidence" value="ECO:0007669"/>
    <property type="project" value="TreeGrafter"/>
</dbReference>
<evidence type="ECO:0000256" key="7">
    <source>
        <dbReference type="ARBA" id="ARBA00023136"/>
    </source>
</evidence>
<organism evidence="11">
    <name type="scientific">Aureococcus anophagefferens</name>
    <name type="common">Harmful bloom alga</name>
    <dbReference type="NCBI Taxonomy" id="44056"/>
    <lineage>
        <taxon>Eukaryota</taxon>
        <taxon>Sar</taxon>
        <taxon>Stramenopiles</taxon>
        <taxon>Ochrophyta</taxon>
        <taxon>Pelagophyceae</taxon>
        <taxon>Pelagomonadales</taxon>
        <taxon>Pelagomonadaceae</taxon>
        <taxon>Aureococcus</taxon>
    </lineage>
</organism>
<evidence type="ECO:0000256" key="1">
    <source>
        <dbReference type="ARBA" id="ARBA00004477"/>
    </source>
</evidence>
<dbReference type="RefSeq" id="XP_009036606.1">
    <property type="nucleotide sequence ID" value="XM_009038358.1"/>
</dbReference>
<keyword evidence="6 9" id="KW-1133">Transmembrane helix</keyword>
<dbReference type="GO" id="GO:0005787">
    <property type="term" value="C:signal peptidase complex"/>
    <property type="evidence" value="ECO:0007669"/>
    <property type="project" value="InterPro"/>
</dbReference>
<dbReference type="PANTHER" id="PTHR13202:SF0">
    <property type="entry name" value="SIGNAL PEPTIDASE COMPLEX SUBUNIT 1"/>
    <property type="match status" value="1"/>
</dbReference>
<evidence type="ECO:0000256" key="4">
    <source>
        <dbReference type="ARBA" id="ARBA00022692"/>
    </source>
</evidence>
<dbReference type="Pfam" id="PF06645">
    <property type="entry name" value="SPC12"/>
    <property type="match status" value="1"/>
</dbReference>
<dbReference type="EMBL" id="GL833127">
    <property type="protein sequence ID" value="EGB08606.1"/>
    <property type="molecule type" value="Genomic_DNA"/>
</dbReference>
<accession>F0Y8H6</accession>
<dbReference type="InterPro" id="IPR009542">
    <property type="entry name" value="Spc1/SPCS1"/>
</dbReference>
<dbReference type="KEGG" id="aaf:AURANDRAFT_17929"/>
<proteinExistence type="inferred from homology"/>
<feature type="transmembrane region" description="Helical" evidence="9">
    <location>
        <begin position="12"/>
        <end position="41"/>
    </location>
</feature>
<feature type="non-terminal residue" evidence="10">
    <location>
        <position position="1"/>
    </location>
</feature>
<feature type="transmembrane region" description="Helical" evidence="9">
    <location>
        <begin position="47"/>
        <end position="66"/>
    </location>
</feature>
<comment type="function">
    <text evidence="8">Component of the signal peptidase complex (SPC) which catalyzes the cleavage of N-terminal signal sequences from nascent proteins as they are translocated into the lumen of the endoplasmic reticulum. Dispensable for SPC enzymatic activity.</text>
</comment>
<feature type="non-terminal residue" evidence="10">
    <location>
        <position position="76"/>
    </location>
</feature>
<keyword evidence="5" id="KW-0256">Endoplasmic reticulum</keyword>
<protein>
    <recommendedName>
        <fullName evidence="3">Signal peptidase complex subunit 1</fullName>
    </recommendedName>
</protein>
<dbReference type="InParanoid" id="F0Y8H6"/>
<dbReference type="PANTHER" id="PTHR13202">
    <property type="entry name" value="MICROSOMAL SIGNAL PEPTIDASE 12 KDA SUBUNIT"/>
    <property type="match status" value="1"/>
</dbReference>
<comment type="subcellular location">
    <subcellularLocation>
        <location evidence="1">Endoplasmic reticulum membrane</location>
        <topology evidence="1">Multi-pass membrane protein</topology>
    </subcellularLocation>
</comment>
<evidence type="ECO:0000313" key="11">
    <source>
        <dbReference type="Proteomes" id="UP000002729"/>
    </source>
</evidence>
<evidence type="ECO:0000256" key="8">
    <source>
        <dbReference type="ARBA" id="ARBA00045204"/>
    </source>
</evidence>
<keyword evidence="11" id="KW-1185">Reference proteome</keyword>
<evidence type="ECO:0000256" key="2">
    <source>
        <dbReference type="ARBA" id="ARBA00005245"/>
    </source>
</evidence>
<evidence type="ECO:0000256" key="5">
    <source>
        <dbReference type="ARBA" id="ARBA00022824"/>
    </source>
</evidence>
<name>F0Y8H6_AURAN</name>
<comment type="similarity">
    <text evidence="2">Belongs to the SPCS1 family.</text>
</comment>
<dbReference type="GeneID" id="20218924"/>
<sequence>QDYHGQKLAEMIYCYLIVIFGARGGALRHIAAGAVIAWFFGYFAQDFTVTFGGWAVGLVIAMLLCVPDWPMFNRHP</sequence>
<evidence type="ECO:0000256" key="9">
    <source>
        <dbReference type="SAM" id="Phobius"/>
    </source>
</evidence>
<keyword evidence="4 9" id="KW-0812">Transmembrane</keyword>
<dbReference type="AlphaFoldDB" id="F0Y8H6"/>
<keyword evidence="7 9" id="KW-0472">Membrane</keyword>
<dbReference type="Proteomes" id="UP000002729">
    <property type="component" value="Unassembled WGS sequence"/>
</dbReference>
<reference evidence="10 11" key="1">
    <citation type="journal article" date="2011" name="Proc. Natl. Acad. Sci. U.S.A.">
        <title>Niche of harmful alga Aureococcus anophagefferens revealed through ecogenomics.</title>
        <authorList>
            <person name="Gobler C.J."/>
            <person name="Berry D.L."/>
            <person name="Dyhrman S.T."/>
            <person name="Wilhelm S.W."/>
            <person name="Salamov A."/>
            <person name="Lobanov A.V."/>
            <person name="Zhang Y."/>
            <person name="Collier J.L."/>
            <person name="Wurch L.L."/>
            <person name="Kustka A.B."/>
            <person name="Dill B.D."/>
            <person name="Shah M."/>
            <person name="VerBerkmoes N.C."/>
            <person name="Kuo A."/>
            <person name="Terry A."/>
            <person name="Pangilinan J."/>
            <person name="Lindquist E.A."/>
            <person name="Lucas S."/>
            <person name="Paulsen I.T."/>
            <person name="Hattenrath-Lehmann T.K."/>
            <person name="Talmage S.C."/>
            <person name="Walker E.A."/>
            <person name="Koch F."/>
            <person name="Burson A.M."/>
            <person name="Marcoval M.A."/>
            <person name="Tang Y.Z."/>
            <person name="Lecleir G.R."/>
            <person name="Coyne K.J."/>
            <person name="Berg G.M."/>
            <person name="Bertrand E.M."/>
            <person name="Saito M.A."/>
            <person name="Gladyshev V.N."/>
            <person name="Grigoriev I.V."/>
        </authorList>
    </citation>
    <scope>NUCLEOTIDE SEQUENCE [LARGE SCALE GENOMIC DNA]</scope>
    <source>
        <strain evidence="11">CCMP 1984</strain>
    </source>
</reference>
<dbReference type="GO" id="GO:0006465">
    <property type="term" value="P:signal peptide processing"/>
    <property type="evidence" value="ECO:0007669"/>
    <property type="project" value="InterPro"/>
</dbReference>
<evidence type="ECO:0000256" key="3">
    <source>
        <dbReference type="ARBA" id="ARBA00017059"/>
    </source>
</evidence>
<dbReference type="OrthoDB" id="263893at2759"/>
<evidence type="ECO:0000256" key="6">
    <source>
        <dbReference type="ARBA" id="ARBA00022989"/>
    </source>
</evidence>
<evidence type="ECO:0000313" key="10">
    <source>
        <dbReference type="EMBL" id="EGB08606.1"/>
    </source>
</evidence>
<gene>
    <name evidence="10" type="ORF">AURANDRAFT_17929</name>
</gene>